<keyword evidence="2" id="KW-1185">Reference proteome</keyword>
<dbReference type="EMBL" id="JAMZIH010000010">
    <property type="protein sequence ID" value="KAJ1680286.1"/>
    <property type="molecule type" value="Genomic_DNA"/>
</dbReference>
<accession>A0ACC1HVC5</accession>
<protein>
    <submittedName>
        <fullName evidence="1">ATP-binding cassette long-chain fatty acid transporter pxa2</fullName>
    </submittedName>
</protein>
<name>A0ACC1HVC5_9FUNG</name>
<evidence type="ECO:0000313" key="2">
    <source>
        <dbReference type="Proteomes" id="UP001145114"/>
    </source>
</evidence>
<keyword evidence="1" id="KW-0547">Nucleotide-binding</keyword>
<gene>
    <name evidence="1" type="primary">PXA2</name>
    <name evidence="1" type="ORF">EV182_000304</name>
</gene>
<reference evidence="1" key="1">
    <citation type="submission" date="2022-06" db="EMBL/GenBank/DDBJ databases">
        <title>Phylogenomic reconstructions and comparative analyses of Kickxellomycotina fungi.</title>
        <authorList>
            <person name="Reynolds N.K."/>
            <person name="Stajich J.E."/>
            <person name="Barry K."/>
            <person name="Grigoriev I.V."/>
            <person name="Crous P."/>
            <person name="Smith M.E."/>
        </authorList>
    </citation>
    <scope>NUCLEOTIDE SEQUENCE</scope>
    <source>
        <strain evidence="1">RSA 2271</strain>
    </source>
</reference>
<dbReference type="Proteomes" id="UP001145114">
    <property type="component" value="Unassembled WGS sequence"/>
</dbReference>
<keyword evidence="1" id="KW-0067">ATP-binding</keyword>
<evidence type="ECO:0000313" key="1">
    <source>
        <dbReference type="EMBL" id="KAJ1680286.1"/>
    </source>
</evidence>
<sequence length="1106" mass="126422">MPAAGKKLVSECRAETIKRVCRVKIEWEYHRWKARCEAQIDREEGSRISPETRRRRMRMEQPTTAAGDGPRVDGIPERVWTIRGREAEFKRWCTDRWRLEHKLASVRHGHRREKLPPEQAQKLKAIEARKIAEYQLYNDQVMQMRAEDIRTSEALALTAKLLNLNPELHTVWNYRRVILQSLLSGAQDAAAAQGQLNYELEFIEVIIRKNIKSYWMWNHRTWVLESMPMPDWKHELGLVSKMLEIDARNCKIHGWDYRRRVVEELKRTSDEPDQIDRDEFEYTTTKIMQDFSNHSAWHNRSKLLPSMLGQQGSEAERLLTTRQGIAWFLSETEVEMIKTAIYTDPEDQNAWLYHDWLVDIQPTTESKIEVISNANAMITELVELDPDCKSMPASKLASILSSGAREPNMMVGFTIKSIQGISQDFVRRIQLNQLIQLRRILQWYILHQKKIRGSILFFVAVMLLDRIRRLINLIRSQSIAPAGAPTTAASQQGRPQINKLFFDNLRKLVAIAIPGVWSKEFAMLLTHSSFLVFRTALSVYVATLDGEIVSALVRLNPKQFGRGILKWMGVAVPATLTNSLLSYFQRKLAIQFRSNLTTHAHRLYLSGKAYYAVGNLDDRISNPDQLMVADMMKFCDSLSELYSNLAKPTLDAVVYNIELAKRLGVVPLFAISCVIQLSTAVLRKATPPFGKLVSQEQKLEGEFRFTHSRLIEHAEEIALYRGQEVEKNILNRQYMRLIRHINRTFRLHVFYGMLEDFVVKYFWGAAGLIVCAAPVFAERLPGLAAGEDGEHHELRSSMGARTRDFVTNRRLLLSASDALGRMIYSYKEIVELAGLTQRVAGLFEVLEQVKDGHYVKTNLQENSANGTSGKDVSILQQRGKVIEHPEIEFENVPIVSPNGDVLVRSLSFTVKPGMNVLVLGPNGCGKSSMFRILGGLWPVYGGIVKKPSGSVFYIPQRPYLTSGTLRDQIIYPDSVEDMRIKGVTDDQLLEILGVVQLGDIVAREGGWDTVKEWRDALSGGDKQRIAMARLFYHRPKFAIMDECTSAVSMDVERTMYTHASNLGISMLTVSHRQSLWQYHNYVLQFDGQGHYRFAPFDPSKPLPPFP</sequence>
<organism evidence="1 2">
    <name type="scientific">Spiromyces aspiralis</name>
    <dbReference type="NCBI Taxonomy" id="68401"/>
    <lineage>
        <taxon>Eukaryota</taxon>
        <taxon>Fungi</taxon>
        <taxon>Fungi incertae sedis</taxon>
        <taxon>Zoopagomycota</taxon>
        <taxon>Kickxellomycotina</taxon>
        <taxon>Kickxellomycetes</taxon>
        <taxon>Kickxellales</taxon>
        <taxon>Kickxellaceae</taxon>
        <taxon>Spiromyces</taxon>
    </lineage>
</organism>
<comment type="caution">
    <text evidence="1">The sequence shown here is derived from an EMBL/GenBank/DDBJ whole genome shotgun (WGS) entry which is preliminary data.</text>
</comment>
<proteinExistence type="predicted"/>